<protein>
    <submittedName>
        <fullName evidence="1">Coat F domain-containing protein</fullName>
    </submittedName>
</protein>
<keyword evidence="2" id="KW-1185">Reference proteome</keyword>
<dbReference type="Pfam" id="PF07875">
    <property type="entry name" value="Coat_F"/>
    <property type="match status" value="1"/>
</dbReference>
<dbReference type="RefSeq" id="WP_138209988.1">
    <property type="nucleotide sequence ID" value="NZ_CBCRUQ010000017.1"/>
</dbReference>
<dbReference type="KEGG" id="hhw:NCTC503_01319"/>
<gene>
    <name evidence="1" type="ORF">NCTC503_01319</name>
</gene>
<dbReference type="InterPro" id="IPR012851">
    <property type="entry name" value="Spore_coat_CotF-like"/>
</dbReference>
<proteinExistence type="predicted"/>
<evidence type="ECO:0000313" key="2">
    <source>
        <dbReference type="Proteomes" id="UP000308489"/>
    </source>
</evidence>
<organism evidence="1 2">
    <name type="scientific">Hathewaya histolytica</name>
    <name type="common">Clostridium histolyticum</name>
    <dbReference type="NCBI Taxonomy" id="1498"/>
    <lineage>
        <taxon>Bacteria</taxon>
        <taxon>Bacillati</taxon>
        <taxon>Bacillota</taxon>
        <taxon>Clostridia</taxon>
        <taxon>Eubacteriales</taxon>
        <taxon>Clostridiaceae</taxon>
        <taxon>Hathewaya</taxon>
    </lineage>
</organism>
<dbReference type="Proteomes" id="UP000308489">
    <property type="component" value="Chromosome 1"/>
</dbReference>
<dbReference type="AlphaFoldDB" id="A0A4U9RF16"/>
<name>A0A4U9RF16_HATHI</name>
<accession>A0A4U9RF16</accession>
<sequence>MNEKDIMNDYLTMINGSLSTYANMIAQTDNQSLRQQLQQMRNQDEIRQYTIYETAKQKGYYKPAQPATQTEINTVNSEFTSQQ</sequence>
<dbReference type="EMBL" id="LR590481">
    <property type="protein sequence ID" value="VTQ88973.1"/>
    <property type="molecule type" value="Genomic_DNA"/>
</dbReference>
<reference evidence="1 2" key="1">
    <citation type="submission" date="2019-05" db="EMBL/GenBank/DDBJ databases">
        <authorList>
            <consortium name="Pathogen Informatics"/>
        </authorList>
    </citation>
    <scope>NUCLEOTIDE SEQUENCE [LARGE SCALE GENOMIC DNA]</scope>
    <source>
        <strain evidence="1 2">NCTC503</strain>
    </source>
</reference>
<dbReference type="OrthoDB" id="1683800at2"/>
<evidence type="ECO:0000313" key="1">
    <source>
        <dbReference type="EMBL" id="VTQ88973.1"/>
    </source>
</evidence>